<dbReference type="InterPro" id="IPR001387">
    <property type="entry name" value="Cro/C1-type_HTH"/>
</dbReference>
<dbReference type="CDD" id="cd00093">
    <property type="entry name" value="HTH_XRE"/>
    <property type="match status" value="1"/>
</dbReference>
<dbReference type="PANTHER" id="PTHR46558">
    <property type="entry name" value="TRACRIPTIONAL REGULATORY PROTEIN-RELATED-RELATED"/>
    <property type="match status" value="1"/>
</dbReference>
<keyword evidence="1" id="KW-0238">DNA-binding</keyword>
<accession>A0ABV9K093</accession>
<comment type="caution">
    <text evidence="3">The sequence shown here is derived from an EMBL/GenBank/DDBJ whole genome shotgun (WGS) entry which is preliminary data.</text>
</comment>
<dbReference type="Pfam" id="PF01381">
    <property type="entry name" value="HTH_3"/>
    <property type="match status" value="1"/>
</dbReference>
<organism evidence="3 4">
    <name type="scientific">Oceanobacillus aidingensis</name>
    <dbReference type="NCBI Taxonomy" id="645964"/>
    <lineage>
        <taxon>Bacteria</taxon>
        <taxon>Bacillati</taxon>
        <taxon>Bacillota</taxon>
        <taxon>Bacilli</taxon>
        <taxon>Bacillales</taxon>
        <taxon>Bacillaceae</taxon>
        <taxon>Oceanobacillus</taxon>
    </lineage>
</organism>
<dbReference type="Gene3D" id="1.10.260.40">
    <property type="entry name" value="lambda repressor-like DNA-binding domains"/>
    <property type="match status" value="1"/>
</dbReference>
<reference evidence="4" key="1">
    <citation type="journal article" date="2019" name="Int. J. Syst. Evol. Microbiol.">
        <title>The Global Catalogue of Microorganisms (GCM) 10K type strain sequencing project: providing services to taxonomists for standard genome sequencing and annotation.</title>
        <authorList>
            <consortium name="The Broad Institute Genomics Platform"/>
            <consortium name="The Broad Institute Genome Sequencing Center for Infectious Disease"/>
            <person name="Wu L."/>
            <person name="Ma J."/>
        </authorList>
    </citation>
    <scope>NUCLEOTIDE SEQUENCE [LARGE SCALE GENOMIC DNA]</scope>
    <source>
        <strain evidence="4">CCUG 37257</strain>
    </source>
</reference>
<dbReference type="Proteomes" id="UP001595988">
    <property type="component" value="Unassembled WGS sequence"/>
</dbReference>
<evidence type="ECO:0000313" key="4">
    <source>
        <dbReference type="Proteomes" id="UP001595988"/>
    </source>
</evidence>
<evidence type="ECO:0000313" key="3">
    <source>
        <dbReference type="EMBL" id="MFC4663489.1"/>
    </source>
</evidence>
<evidence type="ECO:0000259" key="2">
    <source>
        <dbReference type="PROSITE" id="PS50943"/>
    </source>
</evidence>
<sequence>MDLRIEHGYSQEEVAKKLNVSASGYGYYEQGRNEPSLETLYKIAEFFQVSIDYLLGKIDTPQHPVYYSVSDDLALNESELRAIQRMKELELLEKIGENPMENAERLSRFWDFLQNELAIDDK</sequence>
<dbReference type="SMART" id="SM00530">
    <property type="entry name" value="HTH_XRE"/>
    <property type="match status" value="1"/>
</dbReference>
<dbReference type="PANTHER" id="PTHR46558:SF11">
    <property type="entry name" value="HTH-TYPE TRANSCRIPTIONAL REGULATOR XRE"/>
    <property type="match status" value="1"/>
</dbReference>
<dbReference type="SUPFAM" id="SSF47413">
    <property type="entry name" value="lambda repressor-like DNA-binding domains"/>
    <property type="match status" value="1"/>
</dbReference>
<proteinExistence type="predicted"/>
<evidence type="ECO:0000256" key="1">
    <source>
        <dbReference type="ARBA" id="ARBA00023125"/>
    </source>
</evidence>
<gene>
    <name evidence="3" type="ORF">ACFO3P_15020</name>
</gene>
<feature type="domain" description="HTH cro/C1-type" evidence="2">
    <location>
        <begin position="3"/>
        <end position="54"/>
    </location>
</feature>
<dbReference type="InterPro" id="IPR010982">
    <property type="entry name" value="Lambda_DNA-bd_dom_sf"/>
</dbReference>
<name>A0ABV9K093_9BACI</name>
<protein>
    <submittedName>
        <fullName evidence="3">Helix-turn-helix domain-containing protein</fullName>
    </submittedName>
</protein>
<dbReference type="PROSITE" id="PS50943">
    <property type="entry name" value="HTH_CROC1"/>
    <property type="match status" value="1"/>
</dbReference>
<keyword evidence="4" id="KW-1185">Reference proteome</keyword>
<dbReference type="RefSeq" id="WP_332094471.1">
    <property type="nucleotide sequence ID" value="NZ_JBHSFT010000039.1"/>
</dbReference>
<dbReference type="EMBL" id="JBHSFT010000039">
    <property type="protein sequence ID" value="MFC4663489.1"/>
    <property type="molecule type" value="Genomic_DNA"/>
</dbReference>